<evidence type="ECO:0000256" key="4">
    <source>
        <dbReference type="ARBA" id="ARBA00022741"/>
    </source>
</evidence>
<dbReference type="GO" id="GO:0005829">
    <property type="term" value="C:cytosol"/>
    <property type="evidence" value="ECO:0007669"/>
    <property type="project" value="TreeGrafter"/>
</dbReference>
<dbReference type="NCBIfam" id="TIGR00435">
    <property type="entry name" value="cysS"/>
    <property type="match status" value="1"/>
</dbReference>
<dbReference type="InterPro" id="IPR032678">
    <property type="entry name" value="tRNA-synt_1_cat_dom"/>
</dbReference>
<evidence type="ECO:0000256" key="1">
    <source>
        <dbReference type="ARBA" id="ARBA00011245"/>
    </source>
</evidence>
<feature type="binding site" evidence="9">
    <location>
        <position position="257"/>
    </location>
    <ligand>
        <name>Zn(2+)</name>
        <dbReference type="ChEBI" id="CHEBI:29105"/>
    </ligand>
</feature>
<name>A0A1G2CCL5_9BACT</name>
<dbReference type="GO" id="GO:0005524">
    <property type="term" value="F:ATP binding"/>
    <property type="evidence" value="ECO:0007669"/>
    <property type="project" value="UniProtKB-UniRule"/>
</dbReference>
<keyword evidence="2 9" id="KW-0436">Ligase</keyword>
<keyword evidence="9" id="KW-0963">Cytoplasm</keyword>
<dbReference type="EMBL" id="MHKZ01000043">
    <property type="protein sequence ID" value="OGY99132.1"/>
    <property type="molecule type" value="Genomic_DNA"/>
</dbReference>
<dbReference type="Pfam" id="PF01406">
    <property type="entry name" value="tRNA-synt_1e"/>
    <property type="match status" value="1"/>
</dbReference>
<evidence type="ECO:0000256" key="8">
    <source>
        <dbReference type="ARBA" id="ARBA00023146"/>
    </source>
</evidence>
<evidence type="ECO:0000313" key="12">
    <source>
        <dbReference type="EMBL" id="OGY99132.1"/>
    </source>
</evidence>
<dbReference type="AlphaFoldDB" id="A0A1G2CCL5"/>
<keyword evidence="8 9" id="KW-0030">Aminoacyl-tRNA synthetase</keyword>
<dbReference type="HAMAP" id="MF_00041">
    <property type="entry name" value="Cys_tRNA_synth"/>
    <property type="match status" value="1"/>
</dbReference>
<evidence type="ECO:0000256" key="2">
    <source>
        <dbReference type="ARBA" id="ARBA00022598"/>
    </source>
</evidence>
<evidence type="ECO:0000256" key="5">
    <source>
        <dbReference type="ARBA" id="ARBA00022833"/>
    </source>
</evidence>
<dbReference type="CDD" id="cd00672">
    <property type="entry name" value="CysRS_core"/>
    <property type="match status" value="1"/>
</dbReference>
<dbReference type="Pfam" id="PF23493">
    <property type="entry name" value="CysS_C"/>
    <property type="match status" value="1"/>
</dbReference>
<comment type="catalytic activity">
    <reaction evidence="9">
        <text>tRNA(Cys) + L-cysteine + ATP = L-cysteinyl-tRNA(Cys) + AMP + diphosphate</text>
        <dbReference type="Rhea" id="RHEA:17773"/>
        <dbReference type="Rhea" id="RHEA-COMP:9661"/>
        <dbReference type="Rhea" id="RHEA-COMP:9679"/>
        <dbReference type="ChEBI" id="CHEBI:30616"/>
        <dbReference type="ChEBI" id="CHEBI:33019"/>
        <dbReference type="ChEBI" id="CHEBI:35235"/>
        <dbReference type="ChEBI" id="CHEBI:78442"/>
        <dbReference type="ChEBI" id="CHEBI:78517"/>
        <dbReference type="ChEBI" id="CHEBI:456215"/>
        <dbReference type="EC" id="6.1.1.16"/>
    </reaction>
</comment>
<evidence type="ECO:0000259" key="11">
    <source>
        <dbReference type="Pfam" id="PF23493"/>
    </source>
</evidence>
<dbReference type="PRINTS" id="PR00983">
    <property type="entry name" value="TRNASYNTHCYS"/>
</dbReference>
<dbReference type="SUPFAM" id="SSF47323">
    <property type="entry name" value="Anticodon-binding domain of a subclass of class I aminoacyl-tRNA synthetases"/>
    <property type="match status" value="1"/>
</dbReference>
<dbReference type="GO" id="GO:0004817">
    <property type="term" value="F:cysteine-tRNA ligase activity"/>
    <property type="evidence" value="ECO:0007669"/>
    <property type="project" value="UniProtKB-UniRule"/>
</dbReference>
<dbReference type="PANTHER" id="PTHR10890">
    <property type="entry name" value="CYSTEINYL-TRNA SYNTHETASE"/>
    <property type="match status" value="1"/>
</dbReference>
<dbReference type="InterPro" id="IPR024909">
    <property type="entry name" value="Cys-tRNA/MSH_ligase"/>
</dbReference>
<dbReference type="InterPro" id="IPR015803">
    <property type="entry name" value="Cys-tRNA-ligase"/>
</dbReference>
<feature type="binding site" evidence="9">
    <location>
        <position position="261"/>
    </location>
    <ligand>
        <name>Zn(2+)</name>
        <dbReference type="ChEBI" id="CHEBI:29105"/>
    </ligand>
</feature>
<organism evidence="12 13">
    <name type="scientific">Candidatus Liptonbacteria bacterium RIFCSPLOWO2_01_FULL_45_15</name>
    <dbReference type="NCBI Taxonomy" id="1798649"/>
    <lineage>
        <taxon>Bacteria</taxon>
        <taxon>Candidatus Liptoniibacteriota</taxon>
    </lineage>
</organism>
<proteinExistence type="inferred from homology"/>
<feature type="binding site" evidence="9">
    <location>
        <position position="292"/>
    </location>
    <ligand>
        <name>ATP</name>
        <dbReference type="ChEBI" id="CHEBI:30616"/>
    </ligand>
</feature>
<comment type="subcellular location">
    <subcellularLocation>
        <location evidence="9">Cytoplasm</location>
    </subcellularLocation>
</comment>
<comment type="caution">
    <text evidence="12">The sequence shown here is derived from an EMBL/GenBank/DDBJ whole genome shotgun (WGS) entry which is preliminary data.</text>
</comment>
<protein>
    <recommendedName>
        <fullName evidence="9">Cysteine--tRNA ligase</fullName>
        <ecNumber evidence="9">6.1.1.16</ecNumber>
    </recommendedName>
    <alternativeName>
        <fullName evidence="9">Cysteinyl-tRNA synthetase</fullName>
        <shortName evidence="9">CysRS</shortName>
    </alternativeName>
</protein>
<evidence type="ECO:0000259" key="10">
    <source>
        <dbReference type="Pfam" id="PF01406"/>
    </source>
</evidence>
<reference evidence="12 13" key="1">
    <citation type="journal article" date="2016" name="Nat. Commun.">
        <title>Thousands of microbial genomes shed light on interconnected biogeochemical processes in an aquifer system.</title>
        <authorList>
            <person name="Anantharaman K."/>
            <person name="Brown C.T."/>
            <person name="Hug L.A."/>
            <person name="Sharon I."/>
            <person name="Castelle C.J."/>
            <person name="Probst A.J."/>
            <person name="Thomas B.C."/>
            <person name="Singh A."/>
            <person name="Wilkins M.J."/>
            <person name="Karaoz U."/>
            <person name="Brodie E.L."/>
            <person name="Williams K.H."/>
            <person name="Hubbard S.S."/>
            <person name="Banfield J.F."/>
        </authorList>
    </citation>
    <scope>NUCLEOTIDE SEQUENCE [LARGE SCALE GENOMIC DNA]</scope>
</reference>
<dbReference type="Gene3D" id="1.20.120.1910">
    <property type="entry name" value="Cysteine-tRNA ligase, C-terminal anti-codon recognition domain"/>
    <property type="match status" value="1"/>
</dbReference>
<comment type="similarity">
    <text evidence="9">Belongs to the class-I aminoacyl-tRNA synthetase family.</text>
</comment>
<sequence length="472" mass="53133">MPLRLYNTLSREIEEFSAQGGSAPGGKPPSVNLYTCGPTVYNYAHIGNLRTYIFEDILQRTLKWNGYKVKRVMNITDVGHLTSDADTGEDKIEKQAVAQKTSPQKIAKFYTSAFLKDLGKLNAEIPEIIAPATAHIREQQALIKKLFQKGFAYDTDQAVYFDVAKFKSYGKLSGQSLKEKIVAARSEVIQDPGKKNNADFALWLKLVGHYKNHLLHWPSPWGEGFPGWHLECSAISRAFLGQPFDIHTGGVDHIGTHHENEIAQSEAAYGKPLAKIWMHGEFLVIDSKRMGKSERNFITLADLEKKGFDPLAYRYLILGAHYRSPLNFSWESLKAAQKGLKNLREKIRDIKKNESNKGGKRGWDLNFSKAIDNDLNTPLTLSVLHAMLGDKSVTPATKISLVKDFDRILGLNLLRPISKSKIPSKIKELVAEREKCRRNEQFIDADRLRKEMDALGFIVEDTAEGPAIKPKK</sequence>
<keyword evidence="3 9" id="KW-0479">Metal-binding</keyword>
<dbReference type="STRING" id="1798649.A3B13_03035"/>
<comment type="cofactor">
    <cofactor evidence="9">
        <name>Zn(2+)</name>
        <dbReference type="ChEBI" id="CHEBI:29105"/>
    </cofactor>
    <text evidence="9">Binds 1 zinc ion per subunit.</text>
</comment>
<dbReference type="GO" id="GO:0008270">
    <property type="term" value="F:zinc ion binding"/>
    <property type="evidence" value="ECO:0007669"/>
    <property type="project" value="UniProtKB-UniRule"/>
</dbReference>
<dbReference type="EC" id="6.1.1.16" evidence="9"/>
<evidence type="ECO:0000256" key="9">
    <source>
        <dbReference type="HAMAP-Rule" id="MF_00041"/>
    </source>
</evidence>
<evidence type="ECO:0000313" key="13">
    <source>
        <dbReference type="Proteomes" id="UP000176287"/>
    </source>
</evidence>
<dbReference type="PANTHER" id="PTHR10890:SF3">
    <property type="entry name" value="CYSTEINE--TRNA LIGASE, CYTOPLASMIC"/>
    <property type="match status" value="1"/>
</dbReference>
<keyword evidence="6 9" id="KW-0067">ATP-binding</keyword>
<accession>A0A1G2CCL5</accession>
<comment type="subunit">
    <text evidence="1 9">Monomer.</text>
</comment>
<feature type="short sequence motif" description="'HIGH' region" evidence="9">
    <location>
        <begin position="38"/>
        <end position="48"/>
    </location>
</feature>
<dbReference type="Gene3D" id="3.40.50.620">
    <property type="entry name" value="HUPs"/>
    <property type="match status" value="1"/>
</dbReference>
<keyword evidence="4 9" id="KW-0547">Nucleotide-binding</keyword>
<dbReference type="GO" id="GO:0006423">
    <property type="term" value="P:cysteinyl-tRNA aminoacylation"/>
    <property type="evidence" value="ECO:0007669"/>
    <property type="project" value="UniProtKB-UniRule"/>
</dbReference>
<evidence type="ECO:0000256" key="7">
    <source>
        <dbReference type="ARBA" id="ARBA00022917"/>
    </source>
</evidence>
<dbReference type="Proteomes" id="UP000176287">
    <property type="component" value="Unassembled WGS sequence"/>
</dbReference>
<feature type="domain" description="tRNA synthetases class I catalytic" evidence="10">
    <location>
        <begin position="30"/>
        <end position="337"/>
    </location>
</feature>
<dbReference type="InterPro" id="IPR014729">
    <property type="entry name" value="Rossmann-like_a/b/a_fold"/>
</dbReference>
<feature type="short sequence motif" description="'KMSKS' region" evidence="9">
    <location>
        <begin position="289"/>
        <end position="293"/>
    </location>
</feature>
<feature type="binding site" evidence="9">
    <location>
        <position position="232"/>
    </location>
    <ligand>
        <name>Zn(2+)</name>
        <dbReference type="ChEBI" id="CHEBI:29105"/>
    </ligand>
</feature>
<keyword evidence="7 9" id="KW-0648">Protein biosynthesis</keyword>
<keyword evidence="5 9" id="KW-0862">Zinc</keyword>
<dbReference type="InterPro" id="IPR009080">
    <property type="entry name" value="tRNAsynth_Ia_anticodon-bd"/>
</dbReference>
<feature type="binding site" evidence="9">
    <location>
        <position position="36"/>
    </location>
    <ligand>
        <name>Zn(2+)</name>
        <dbReference type="ChEBI" id="CHEBI:29105"/>
    </ligand>
</feature>
<feature type="domain" description="Cysteinyl-tRNA ligase anticodon binding" evidence="11">
    <location>
        <begin position="422"/>
        <end position="462"/>
    </location>
</feature>
<evidence type="ECO:0000256" key="3">
    <source>
        <dbReference type="ARBA" id="ARBA00022723"/>
    </source>
</evidence>
<evidence type="ECO:0000256" key="6">
    <source>
        <dbReference type="ARBA" id="ARBA00022840"/>
    </source>
</evidence>
<dbReference type="SUPFAM" id="SSF52374">
    <property type="entry name" value="Nucleotidylyl transferase"/>
    <property type="match status" value="1"/>
</dbReference>
<gene>
    <name evidence="9" type="primary">cysS</name>
    <name evidence="12" type="ORF">A3B13_03035</name>
</gene>
<dbReference type="InterPro" id="IPR056411">
    <property type="entry name" value="CysS_C"/>
</dbReference>